<dbReference type="InterPro" id="IPR014718">
    <property type="entry name" value="GH-type_carb-bd"/>
</dbReference>
<evidence type="ECO:0000313" key="9">
    <source>
        <dbReference type="Proteomes" id="UP000323567"/>
    </source>
</evidence>
<comment type="subunit">
    <text evidence="2">Monomer.</text>
</comment>
<evidence type="ECO:0000313" key="8">
    <source>
        <dbReference type="EMBL" id="KAA2371452.1"/>
    </source>
</evidence>
<keyword evidence="4" id="KW-0732">Signal</keyword>
<evidence type="ECO:0000259" key="6">
    <source>
        <dbReference type="Pfam" id="PF14508"/>
    </source>
</evidence>
<dbReference type="EMBL" id="VVXK01000003">
    <property type="protein sequence ID" value="KAA2371452.1"/>
    <property type="molecule type" value="Genomic_DNA"/>
</dbReference>
<dbReference type="Proteomes" id="UP000323567">
    <property type="component" value="Unassembled WGS sequence"/>
</dbReference>
<feature type="domain" description="Glycosyl-hydrolase 97 catalytic" evidence="5">
    <location>
        <begin position="290"/>
        <end position="464"/>
    </location>
</feature>
<feature type="chain" id="PRO_5022819749" evidence="4">
    <location>
        <begin position="24"/>
        <end position="671"/>
    </location>
</feature>
<dbReference type="InterPro" id="IPR019563">
    <property type="entry name" value="GH97_catalytic"/>
</dbReference>
<dbReference type="Gene3D" id="2.70.98.10">
    <property type="match status" value="1"/>
</dbReference>
<keyword evidence="3" id="KW-0106">Calcium</keyword>
<feature type="domain" description="Glycosyl-hydrolase 97 C-terminal oligomerisation" evidence="7">
    <location>
        <begin position="571"/>
        <end position="666"/>
    </location>
</feature>
<accession>A0A5B3GE28</accession>
<comment type="caution">
    <text evidence="8">The sequence shown here is derived from an EMBL/GenBank/DDBJ whole genome shotgun (WGS) entry which is preliminary data.</text>
</comment>
<dbReference type="Gene3D" id="3.20.20.70">
    <property type="entry name" value="Aldolase class I"/>
    <property type="match status" value="1"/>
</dbReference>
<dbReference type="GO" id="GO:0030246">
    <property type="term" value="F:carbohydrate binding"/>
    <property type="evidence" value="ECO:0007669"/>
    <property type="project" value="InterPro"/>
</dbReference>
<dbReference type="AlphaFoldDB" id="A0A5B3GE28"/>
<dbReference type="InterPro" id="IPR052720">
    <property type="entry name" value="Glycosyl_hydrolase_97"/>
</dbReference>
<dbReference type="SUPFAM" id="SSF51445">
    <property type="entry name" value="(Trans)glycosidases"/>
    <property type="match status" value="1"/>
</dbReference>
<dbReference type="RefSeq" id="WP_009599144.1">
    <property type="nucleotide sequence ID" value="NZ_DBGFKZ010000024.1"/>
</dbReference>
<feature type="domain" description="Glycosyl-hydrolase 97 N-terminal" evidence="6">
    <location>
        <begin position="31"/>
        <end position="272"/>
    </location>
</feature>
<dbReference type="GO" id="GO:0016787">
    <property type="term" value="F:hydrolase activity"/>
    <property type="evidence" value="ECO:0007669"/>
    <property type="project" value="UniProtKB-KW"/>
</dbReference>
<organism evidence="8 9">
    <name type="scientific">Alistipes shahii</name>
    <dbReference type="NCBI Taxonomy" id="328814"/>
    <lineage>
        <taxon>Bacteria</taxon>
        <taxon>Pseudomonadati</taxon>
        <taxon>Bacteroidota</taxon>
        <taxon>Bacteroidia</taxon>
        <taxon>Bacteroidales</taxon>
        <taxon>Rikenellaceae</taxon>
        <taxon>Alistipes</taxon>
    </lineage>
</organism>
<dbReference type="Pfam" id="PF10566">
    <property type="entry name" value="Glyco_hydro_97"/>
    <property type="match status" value="1"/>
</dbReference>
<feature type="signal peptide" evidence="4">
    <location>
        <begin position="1"/>
        <end position="23"/>
    </location>
</feature>
<keyword evidence="8" id="KW-0378">Hydrolase</keyword>
<evidence type="ECO:0000256" key="3">
    <source>
        <dbReference type="ARBA" id="ARBA00022837"/>
    </source>
</evidence>
<name>A0A5B3GE28_9BACT</name>
<evidence type="ECO:0000256" key="2">
    <source>
        <dbReference type="ARBA" id="ARBA00011245"/>
    </source>
</evidence>
<gene>
    <name evidence="8" type="ORF">F2Y13_03500</name>
</gene>
<evidence type="ECO:0000259" key="5">
    <source>
        <dbReference type="Pfam" id="PF10566"/>
    </source>
</evidence>
<dbReference type="InterPro" id="IPR017853">
    <property type="entry name" value="GH"/>
</dbReference>
<evidence type="ECO:0000259" key="7">
    <source>
        <dbReference type="Pfam" id="PF14509"/>
    </source>
</evidence>
<comment type="cofactor">
    <cofactor evidence="1">
        <name>Ca(2+)</name>
        <dbReference type="ChEBI" id="CHEBI:29108"/>
    </cofactor>
</comment>
<sequence>MNQTLKFSFRNLFLSCVCLLLFACGGNPEIISPDGRTRLSFVTGADGCMAYTVERDGKPLILPSALGLVVQERNLAGGFSVREIVKRSVDETWTQPWGENKILRDCHNEMTAVLKNDDGVLLTLRFRAFDDGVAFRYEWEVPDLDSLTVTDELTEFRFAEDGVSWSIPGNFNTYELLYRELPVSAVENANTPFTFRVDGTYGSIHEAALYDFPEMNLYRTDSLAFKAELAPLPDGIKARIPSKFMTAWRTIQVGDKAVDLINSSLILNLNEPSKIADTSWIKPQKYIGVWWGLHLGTHTWTMAPRHGATTENALRHIDFAAANNIQGVLFEGWNEGWENWGKTQHFDYVKPYADFDLDRIAAYAREKNIELWMHNETGGNIPEYEAALETAMQRYAGLGVHAVKTGYAGGFRDGQLHHSQYGVRHYQRVVETAARYGIVIDAHEPIKDTGIRRTWPNMMTREGARGMEWNAWSEGNSAEYLCTLPFVRLLSGPMDYTPGVFDLDYSRVRGRETGMQEWNGDNNSCCIKTTLARQIANWVIIYSPLQMASDLIENYEGHPAFQFFRDFDADCDWSEALQGEPGEYIVVVRRADDSFFLGAGTNDEPRTLTQKLGFLKSGMTYTATIYADAPDSAENPENYRIEKRTVTSADMLEIAMTARGGQAVTFVPVNE</sequence>
<dbReference type="PROSITE" id="PS51257">
    <property type="entry name" value="PROKAR_LIPOPROTEIN"/>
    <property type="match status" value="1"/>
</dbReference>
<dbReference type="PANTHER" id="PTHR35803">
    <property type="entry name" value="GLUCAN 1,4-ALPHA-GLUCOSIDASE SUSB-RELATED"/>
    <property type="match status" value="1"/>
</dbReference>
<evidence type="ECO:0000256" key="4">
    <source>
        <dbReference type="SAM" id="SignalP"/>
    </source>
</evidence>
<dbReference type="Pfam" id="PF14509">
    <property type="entry name" value="GH97_C"/>
    <property type="match status" value="1"/>
</dbReference>
<reference evidence="8 9" key="1">
    <citation type="journal article" date="2019" name="Nat. Med.">
        <title>A library of human gut bacterial isolates paired with longitudinal multiomics data enables mechanistic microbiome research.</title>
        <authorList>
            <person name="Poyet M."/>
            <person name="Groussin M."/>
            <person name="Gibbons S.M."/>
            <person name="Avila-Pacheco J."/>
            <person name="Jiang X."/>
            <person name="Kearney S.M."/>
            <person name="Perrotta A.R."/>
            <person name="Berdy B."/>
            <person name="Zhao S."/>
            <person name="Lieberman T.D."/>
            <person name="Swanson P.K."/>
            <person name="Smith M."/>
            <person name="Roesemann S."/>
            <person name="Alexander J.E."/>
            <person name="Rich S.A."/>
            <person name="Livny J."/>
            <person name="Vlamakis H."/>
            <person name="Clish C."/>
            <person name="Bullock K."/>
            <person name="Deik A."/>
            <person name="Scott J."/>
            <person name="Pierce K.A."/>
            <person name="Xavier R.J."/>
            <person name="Alm E.J."/>
        </authorList>
    </citation>
    <scope>NUCLEOTIDE SEQUENCE [LARGE SCALE GENOMIC DNA]</scope>
    <source>
        <strain evidence="8 9">BIOML-A2</strain>
    </source>
</reference>
<protein>
    <submittedName>
        <fullName evidence="8">Glycoside hydrolase family 97 protein</fullName>
    </submittedName>
</protein>
<dbReference type="InterPro" id="IPR029483">
    <property type="entry name" value="GH97_C"/>
</dbReference>
<proteinExistence type="predicted"/>
<dbReference type="PANTHER" id="PTHR35803:SF1">
    <property type="entry name" value="GLUCAN 1,4-ALPHA-GLUCOSIDASE SUSB"/>
    <property type="match status" value="1"/>
</dbReference>
<evidence type="ECO:0000256" key="1">
    <source>
        <dbReference type="ARBA" id="ARBA00001913"/>
    </source>
</evidence>
<dbReference type="InterPro" id="IPR029486">
    <property type="entry name" value="GH97_N"/>
</dbReference>
<dbReference type="Pfam" id="PF14508">
    <property type="entry name" value="GH97_N"/>
    <property type="match status" value="1"/>
</dbReference>
<dbReference type="InterPro" id="IPR013785">
    <property type="entry name" value="Aldolase_TIM"/>
</dbReference>